<proteinExistence type="predicted"/>
<dbReference type="Gene3D" id="3.80.10.10">
    <property type="entry name" value="Ribonuclease Inhibitor"/>
    <property type="match status" value="1"/>
</dbReference>
<keyword evidence="3" id="KW-1185">Reference proteome</keyword>
<evidence type="ECO:0000313" key="3">
    <source>
        <dbReference type="Proteomes" id="UP000639338"/>
    </source>
</evidence>
<reference evidence="2 3" key="1">
    <citation type="submission" date="2020-08" db="EMBL/GenBank/DDBJ databases">
        <title>Aphidius gifuensis genome sequencing and assembly.</title>
        <authorList>
            <person name="Du Z."/>
        </authorList>
    </citation>
    <scope>NUCLEOTIDE SEQUENCE [LARGE SCALE GENOMIC DNA]</scope>
    <source>
        <strain evidence="2">YNYX2018</strain>
        <tissue evidence="2">Adults</tissue>
    </source>
</reference>
<dbReference type="InterPro" id="IPR032675">
    <property type="entry name" value="LRR_dom_sf"/>
</dbReference>
<dbReference type="PANTHER" id="PTHR13318">
    <property type="entry name" value="PARTNER OF PAIRED, ISOFORM B-RELATED"/>
    <property type="match status" value="1"/>
</dbReference>
<dbReference type="EMBL" id="JACMRX010000001">
    <property type="protein sequence ID" value="KAF7998161.1"/>
    <property type="molecule type" value="Genomic_DNA"/>
</dbReference>
<comment type="caution">
    <text evidence="2">The sequence shown here is derived from an EMBL/GenBank/DDBJ whole genome shotgun (WGS) entry which is preliminary data.</text>
</comment>
<name>A0A834Y7X0_APHGI</name>
<dbReference type="InterPro" id="IPR057207">
    <property type="entry name" value="FBXL15_LRR"/>
</dbReference>
<dbReference type="InterPro" id="IPR006553">
    <property type="entry name" value="Leu-rich_rpt_Cys-con_subtyp"/>
</dbReference>
<accession>A0A834Y7X0</accession>
<protein>
    <recommendedName>
        <fullName evidence="1">F-box/LRR-repeat protein 15-like leucin rich repeat domain-containing protein</fullName>
    </recommendedName>
</protein>
<feature type="domain" description="F-box/LRR-repeat protein 15-like leucin rich repeat" evidence="1">
    <location>
        <begin position="139"/>
        <end position="243"/>
    </location>
</feature>
<organism evidence="2 3">
    <name type="scientific">Aphidius gifuensis</name>
    <name type="common">Parasitoid wasp</name>
    <dbReference type="NCBI Taxonomy" id="684658"/>
    <lineage>
        <taxon>Eukaryota</taxon>
        <taxon>Metazoa</taxon>
        <taxon>Ecdysozoa</taxon>
        <taxon>Arthropoda</taxon>
        <taxon>Hexapoda</taxon>
        <taxon>Insecta</taxon>
        <taxon>Pterygota</taxon>
        <taxon>Neoptera</taxon>
        <taxon>Endopterygota</taxon>
        <taxon>Hymenoptera</taxon>
        <taxon>Apocrita</taxon>
        <taxon>Ichneumonoidea</taxon>
        <taxon>Braconidae</taxon>
        <taxon>Aphidiinae</taxon>
        <taxon>Aphidius</taxon>
    </lineage>
</organism>
<dbReference type="Pfam" id="PF25372">
    <property type="entry name" value="DUF7885"/>
    <property type="match status" value="1"/>
</dbReference>
<dbReference type="OrthoDB" id="10257471at2759"/>
<evidence type="ECO:0000259" key="1">
    <source>
        <dbReference type="Pfam" id="PF25372"/>
    </source>
</evidence>
<evidence type="ECO:0000313" key="2">
    <source>
        <dbReference type="EMBL" id="KAF7998161.1"/>
    </source>
</evidence>
<dbReference type="GO" id="GO:0031146">
    <property type="term" value="P:SCF-dependent proteasomal ubiquitin-dependent protein catabolic process"/>
    <property type="evidence" value="ECO:0007669"/>
    <property type="project" value="TreeGrafter"/>
</dbReference>
<gene>
    <name evidence="2" type="ORF">HCN44_009559</name>
</gene>
<sequence>MKNYCPFILDIKFTIKKTNNTELRQAIESINSLKIFNINDDSIDDEITADSNDNFWEPILLEIPKAVEGLDLYSDDNPTPRIEDFSILKRFYNLCQLSLHKEILDSNTIKIIADKKSLINLELIDCIFLGNTVFLSNLTNLKQLTLINAENFDDDTIIDITNKCHYIQYLDLSMCNDFNNSTLRQLSNLDKLQVLNLSGTINVDDRIFYHMYHLRILDCWGCQDVTDVGIGIVLDQCVNIEKLYISKTGITHESIINAAKVSRDRKKNIVLKIYICDSVIIGNFKKSEFYKNDDYDYENELSKLKIY</sequence>
<dbReference type="SMART" id="SM00367">
    <property type="entry name" value="LRR_CC"/>
    <property type="match status" value="4"/>
</dbReference>
<dbReference type="SUPFAM" id="SSF52047">
    <property type="entry name" value="RNI-like"/>
    <property type="match status" value="1"/>
</dbReference>
<dbReference type="Proteomes" id="UP000639338">
    <property type="component" value="Unassembled WGS sequence"/>
</dbReference>
<dbReference type="AlphaFoldDB" id="A0A834Y7X0"/>
<dbReference type="GO" id="GO:0019005">
    <property type="term" value="C:SCF ubiquitin ligase complex"/>
    <property type="evidence" value="ECO:0007669"/>
    <property type="project" value="TreeGrafter"/>
</dbReference>